<evidence type="ECO:0000256" key="2">
    <source>
        <dbReference type="ARBA" id="ARBA00022448"/>
    </source>
</evidence>
<comment type="similarity">
    <text evidence="1">Belongs to the ABC transporter superfamily.</text>
</comment>
<dbReference type="InterPro" id="IPR027417">
    <property type="entry name" value="P-loop_NTPase"/>
</dbReference>
<dbReference type="SMART" id="SM00382">
    <property type="entry name" value="AAA"/>
    <property type="match status" value="1"/>
</dbReference>
<evidence type="ECO:0000256" key="4">
    <source>
        <dbReference type="ARBA" id="ARBA00022840"/>
    </source>
</evidence>
<dbReference type="PANTHER" id="PTHR43776">
    <property type="entry name" value="TRANSPORT ATP-BINDING PROTEIN"/>
    <property type="match status" value="1"/>
</dbReference>
<dbReference type="PANTHER" id="PTHR43776:SF7">
    <property type="entry name" value="D,D-DIPEPTIDE TRANSPORT ATP-BINDING PROTEIN DDPF-RELATED"/>
    <property type="match status" value="1"/>
</dbReference>
<dbReference type="InterPro" id="IPR003439">
    <property type="entry name" value="ABC_transporter-like_ATP-bd"/>
</dbReference>
<proteinExistence type="inferred from homology"/>
<dbReference type="InterPro" id="IPR050319">
    <property type="entry name" value="ABC_transp_ATP-bind"/>
</dbReference>
<dbReference type="Gene3D" id="3.40.50.300">
    <property type="entry name" value="P-loop containing nucleotide triphosphate hydrolases"/>
    <property type="match status" value="1"/>
</dbReference>
<dbReference type="RefSeq" id="WP_115309825.1">
    <property type="nucleotide sequence ID" value="NZ_UHIO01000001.1"/>
</dbReference>
<keyword evidence="7" id="KW-1185">Reference proteome</keyword>
<evidence type="ECO:0000313" key="6">
    <source>
        <dbReference type="EMBL" id="SUP41501.1"/>
    </source>
</evidence>
<dbReference type="AlphaFoldDB" id="A0A380NK77"/>
<dbReference type="EC" id="3.6.3.-" evidence="6"/>
<sequence>MLTVDNLVIRFPKPHSKLIFKKEYQTILHNITFSVKQGECLGILGESGSGKSTIGKVICGLLTPYKGTVTLSDTVLYGKEKIEPGILSVVFQDYTTSVNSRFTVRDIIKESLVVLQRRTQVKLDFDKETIELLELVGLSADFINRYPHQLSGGQLQRVCIARAIAVKPELILFDEAISSLDAHTQVQIMDLLMKVKAIYNFTYIFITHDLPSVTYMCDRVLFLNKGQVAEIIPVEMISEVRSEYARKLLHSILEINRE</sequence>
<accession>A0A380NK77</accession>
<keyword evidence="3" id="KW-0547">Nucleotide-binding</keyword>
<keyword evidence="2" id="KW-0813">Transport</keyword>
<reference evidence="6 7" key="1">
    <citation type="submission" date="2018-06" db="EMBL/GenBank/DDBJ databases">
        <authorList>
            <consortium name="Pathogen Informatics"/>
            <person name="Doyle S."/>
        </authorList>
    </citation>
    <scope>NUCLEOTIDE SEQUENCE [LARGE SCALE GENOMIC DNA]</scope>
    <source>
        <strain evidence="6 7">NCTC12020</strain>
    </source>
</reference>
<dbReference type="InterPro" id="IPR003593">
    <property type="entry name" value="AAA+_ATPase"/>
</dbReference>
<dbReference type="Proteomes" id="UP000255367">
    <property type="component" value="Unassembled WGS sequence"/>
</dbReference>
<dbReference type="Pfam" id="PF00005">
    <property type="entry name" value="ABC_tran"/>
    <property type="match status" value="1"/>
</dbReference>
<dbReference type="PROSITE" id="PS00211">
    <property type="entry name" value="ABC_TRANSPORTER_1"/>
    <property type="match status" value="1"/>
</dbReference>
<evidence type="ECO:0000256" key="1">
    <source>
        <dbReference type="ARBA" id="ARBA00005417"/>
    </source>
</evidence>
<feature type="domain" description="ABC transporter" evidence="5">
    <location>
        <begin position="2"/>
        <end position="250"/>
    </location>
</feature>
<dbReference type="GO" id="GO:0005524">
    <property type="term" value="F:ATP binding"/>
    <property type="evidence" value="ECO:0007669"/>
    <property type="project" value="UniProtKB-KW"/>
</dbReference>
<dbReference type="CDD" id="cd03257">
    <property type="entry name" value="ABC_NikE_OppD_transporters"/>
    <property type="match status" value="1"/>
</dbReference>
<dbReference type="InterPro" id="IPR017871">
    <property type="entry name" value="ABC_transporter-like_CS"/>
</dbReference>
<gene>
    <name evidence="6" type="primary">gsiA_1</name>
    <name evidence="6" type="ORF">NCTC12020_00588</name>
</gene>
<dbReference type="GO" id="GO:0016887">
    <property type="term" value="F:ATP hydrolysis activity"/>
    <property type="evidence" value="ECO:0007669"/>
    <property type="project" value="InterPro"/>
</dbReference>
<evidence type="ECO:0000259" key="5">
    <source>
        <dbReference type="PROSITE" id="PS50893"/>
    </source>
</evidence>
<dbReference type="GO" id="GO:0055085">
    <property type="term" value="P:transmembrane transport"/>
    <property type="evidence" value="ECO:0007669"/>
    <property type="project" value="UniProtKB-ARBA"/>
</dbReference>
<keyword evidence="6" id="KW-0378">Hydrolase</keyword>
<dbReference type="PROSITE" id="PS50893">
    <property type="entry name" value="ABC_TRANSPORTER_2"/>
    <property type="match status" value="1"/>
</dbReference>
<dbReference type="EMBL" id="UHIO01000001">
    <property type="protein sequence ID" value="SUP41501.1"/>
    <property type="molecule type" value="Genomic_DNA"/>
</dbReference>
<evidence type="ECO:0000313" key="7">
    <source>
        <dbReference type="Proteomes" id="UP000255367"/>
    </source>
</evidence>
<dbReference type="OrthoDB" id="9779287at2"/>
<evidence type="ECO:0000256" key="3">
    <source>
        <dbReference type="ARBA" id="ARBA00022741"/>
    </source>
</evidence>
<dbReference type="SUPFAM" id="SSF52540">
    <property type="entry name" value="P-loop containing nucleoside triphosphate hydrolases"/>
    <property type="match status" value="1"/>
</dbReference>
<organism evidence="6 7">
    <name type="scientific">Veillonella criceti</name>
    <dbReference type="NCBI Taxonomy" id="103891"/>
    <lineage>
        <taxon>Bacteria</taxon>
        <taxon>Bacillati</taxon>
        <taxon>Bacillota</taxon>
        <taxon>Negativicutes</taxon>
        <taxon>Veillonellales</taxon>
        <taxon>Veillonellaceae</taxon>
        <taxon>Veillonella</taxon>
    </lineage>
</organism>
<name>A0A380NK77_9FIRM</name>
<keyword evidence="4 6" id="KW-0067">ATP-binding</keyword>
<protein>
    <submittedName>
        <fullName evidence="6">Glutathione import ATP-binding protein GsiA</fullName>
        <ecNumber evidence="6">3.6.3.-</ecNumber>
    </submittedName>
</protein>